<keyword evidence="3" id="KW-1003">Cell membrane</keyword>
<evidence type="ECO:0000313" key="9">
    <source>
        <dbReference type="Proteomes" id="UP000647424"/>
    </source>
</evidence>
<evidence type="ECO:0000256" key="2">
    <source>
        <dbReference type="ARBA" id="ARBA00005262"/>
    </source>
</evidence>
<organism evidence="8 9">
    <name type="scientific">Limnohabitans radicicola</name>
    <dbReference type="NCBI Taxonomy" id="2771427"/>
    <lineage>
        <taxon>Bacteria</taxon>
        <taxon>Pseudomonadati</taxon>
        <taxon>Pseudomonadota</taxon>
        <taxon>Betaproteobacteria</taxon>
        <taxon>Burkholderiales</taxon>
        <taxon>Comamonadaceae</taxon>
        <taxon>Limnohabitans</taxon>
    </lineage>
</organism>
<comment type="similarity">
    <text evidence="2">Belongs to the chromate ion transporter (CHR) (TC 2.A.51) family.</text>
</comment>
<feature type="transmembrane region" description="Helical" evidence="7">
    <location>
        <begin position="96"/>
        <end position="119"/>
    </location>
</feature>
<dbReference type="GO" id="GO:0015109">
    <property type="term" value="F:chromate transmembrane transporter activity"/>
    <property type="evidence" value="ECO:0007669"/>
    <property type="project" value="InterPro"/>
</dbReference>
<keyword evidence="5 7" id="KW-1133">Transmembrane helix</keyword>
<feature type="transmembrane region" description="Helical" evidence="7">
    <location>
        <begin position="53"/>
        <end position="76"/>
    </location>
</feature>
<dbReference type="PANTHER" id="PTHR43663">
    <property type="entry name" value="CHROMATE TRANSPORT PROTEIN-RELATED"/>
    <property type="match status" value="1"/>
</dbReference>
<feature type="transmembrane region" description="Helical" evidence="7">
    <location>
        <begin position="12"/>
        <end position="32"/>
    </location>
</feature>
<gene>
    <name evidence="8" type="ORF">IC609_10690</name>
</gene>
<reference evidence="8" key="1">
    <citation type="submission" date="2020-09" db="EMBL/GenBank/DDBJ databases">
        <title>Genome seq and assembly of Limnohabitants sp.</title>
        <authorList>
            <person name="Chhetri G."/>
        </authorList>
    </citation>
    <scope>NUCLEOTIDE SEQUENCE</scope>
    <source>
        <strain evidence="8">JUR4</strain>
    </source>
</reference>
<evidence type="ECO:0000256" key="1">
    <source>
        <dbReference type="ARBA" id="ARBA00004651"/>
    </source>
</evidence>
<evidence type="ECO:0000256" key="7">
    <source>
        <dbReference type="SAM" id="Phobius"/>
    </source>
</evidence>
<protein>
    <submittedName>
        <fullName evidence="8">Chromate transporter</fullName>
    </submittedName>
</protein>
<evidence type="ECO:0000256" key="6">
    <source>
        <dbReference type="ARBA" id="ARBA00023136"/>
    </source>
</evidence>
<proteinExistence type="inferred from homology"/>
<dbReference type="InterPro" id="IPR052518">
    <property type="entry name" value="CHR_Transporter"/>
</dbReference>
<comment type="subcellular location">
    <subcellularLocation>
        <location evidence="1">Cell membrane</location>
        <topology evidence="1">Multi-pass membrane protein</topology>
    </subcellularLocation>
</comment>
<evidence type="ECO:0000256" key="5">
    <source>
        <dbReference type="ARBA" id="ARBA00022989"/>
    </source>
</evidence>
<evidence type="ECO:0000256" key="4">
    <source>
        <dbReference type="ARBA" id="ARBA00022692"/>
    </source>
</evidence>
<accession>A0A927FGJ2</accession>
<dbReference type="GO" id="GO:0005886">
    <property type="term" value="C:plasma membrane"/>
    <property type="evidence" value="ECO:0007669"/>
    <property type="project" value="UniProtKB-SubCell"/>
</dbReference>
<feature type="transmembrane region" description="Helical" evidence="7">
    <location>
        <begin position="140"/>
        <end position="159"/>
    </location>
</feature>
<evidence type="ECO:0000256" key="3">
    <source>
        <dbReference type="ARBA" id="ARBA00022475"/>
    </source>
</evidence>
<sequence length="203" mass="22111">MNPVLHLTPADWLSMFNHYASLSLLAVGGAITTAPDMHRYLVDETHWLSESQFTSSIALAQAAPGPNILFVALMGWNVGMNTAAGLGPDAGWWTTFLMASVGVLVPMLGIMLPSSILTYTATRWAHQHRDKIGIRAFKSGMAPIVIALLLATAWLLTLSHDEPAKDWPLYLLTVVTTLVVWRTKLHMLWLIGTGALLGALGWV</sequence>
<dbReference type="Proteomes" id="UP000647424">
    <property type="component" value="Unassembled WGS sequence"/>
</dbReference>
<dbReference type="InterPro" id="IPR003370">
    <property type="entry name" value="Chromate_transpt"/>
</dbReference>
<dbReference type="Pfam" id="PF02417">
    <property type="entry name" value="Chromate_transp"/>
    <property type="match status" value="1"/>
</dbReference>
<name>A0A927FGJ2_9BURK</name>
<dbReference type="PANTHER" id="PTHR43663:SF1">
    <property type="entry name" value="CHROMATE TRANSPORTER"/>
    <property type="match status" value="1"/>
</dbReference>
<evidence type="ECO:0000313" key="8">
    <source>
        <dbReference type="EMBL" id="MBD8051014.1"/>
    </source>
</evidence>
<dbReference type="AlphaFoldDB" id="A0A927FGJ2"/>
<dbReference type="RefSeq" id="WP_191819477.1">
    <property type="nucleotide sequence ID" value="NZ_JACYFT010000002.1"/>
</dbReference>
<keyword evidence="4 7" id="KW-0812">Transmembrane</keyword>
<comment type="caution">
    <text evidence="8">The sequence shown here is derived from an EMBL/GenBank/DDBJ whole genome shotgun (WGS) entry which is preliminary data.</text>
</comment>
<feature type="transmembrane region" description="Helical" evidence="7">
    <location>
        <begin position="179"/>
        <end position="202"/>
    </location>
</feature>
<keyword evidence="6 7" id="KW-0472">Membrane</keyword>
<dbReference type="EMBL" id="JACYFT010000002">
    <property type="protein sequence ID" value="MBD8051014.1"/>
    <property type="molecule type" value="Genomic_DNA"/>
</dbReference>
<keyword evidence="9" id="KW-1185">Reference proteome</keyword>